<dbReference type="PROSITE" id="PS51257">
    <property type="entry name" value="PROKAR_LIPOPROTEIN"/>
    <property type="match status" value="1"/>
</dbReference>
<sequence length="37" mass="3991">MARQLIGNSLTSVVGCSLSDHVRVRHIVYVCFDGLGS</sequence>
<accession>A0A392W3U6</accession>
<keyword evidence="2" id="KW-1185">Reference proteome</keyword>
<feature type="non-terminal residue" evidence="1">
    <location>
        <position position="37"/>
    </location>
</feature>
<dbReference type="Proteomes" id="UP000265520">
    <property type="component" value="Unassembled WGS sequence"/>
</dbReference>
<protein>
    <submittedName>
        <fullName evidence="1">Uncharacterized protein</fullName>
    </submittedName>
</protein>
<dbReference type="AlphaFoldDB" id="A0A392W3U6"/>
<evidence type="ECO:0000313" key="2">
    <source>
        <dbReference type="Proteomes" id="UP000265520"/>
    </source>
</evidence>
<dbReference type="EMBL" id="LXQA011355554">
    <property type="protein sequence ID" value="MCI94423.1"/>
    <property type="molecule type" value="Genomic_DNA"/>
</dbReference>
<evidence type="ECO:0000313" key="1">
    <source>
        <dbReference type="EMBL" id="MCI94423.1"/>
    </source>
</evidence>
<comment type="caution">
    <text evidence="1">The sequence shown here is derived from an EMBL/GenBank/DDBJ whole genome shotgun (WGS) entry which is preliminary data.</text>
</comment>
<proteinExistence type="predicted"/>
<organism evidence="1 2">
    <name type="scientific">Trifolium medium</name>
    <dbReference type="NCBI Taxonomy" id="97028"/>
    <lineage>
        <taxon>Eukaryota</taxon>
        <taxon>Viridiplantae</taxon>
        <taxon>Streptophyta</taxon>
        <taxon>Embryophyta</taxon>
        <taxon>Tracheophyta</taxon>
        <taxon>Spermatophyta</taxon>
        <taxon>Magnoliopsida</taxon>
        <taxon>eudicotyledons</taxon>
        <taxon>Gunneridae</taxon>
        <taxon>Pentapetalae</taxon>
        <taxon>rosids</taxon>
        <taxon>fabids</taxon>
        <taxon>Fabales</taxon>
        <taxon>Fabaceae</taxon>
        <taxon>Papilionoideae</taxon>
        <taxon>50 kb inversion clade</taxon>
        <taxon>NPAAA clade</taxon>
        <taxon>Hologalegina</taxon>
        <taxon>IRL clade</taxon>
        <taxon>Trifolieae</taxon>
        <taxon>Trifolium</taxon>
    </lineage>
</organism>
<name>A0A392W3U6_9FABA</name>
<reference evidence="1 2" key="1">
    <citation type="journal article" date="2018" name="Front. Plant Sci.">
        <title>Red Clover (Trifolium pratense) and Zigzag Clover (T. medium) - A Picture of Genomic Similarities and Differences.</title>
        <authorList>
            <person name="Dluhosova J."/>
            <person name="Istvanek J."/>
            <person name="Nedelnik J."/>
            <person name="Repkova J."/>
        </authorList>
    </citation>
    <scope>NUCLEOTIDE SEQUENCE [LARGE SCALE GENOMIC DNA]</scope>
    <source>
        <strain evidence="2">cv. 10/8</strain>
        <tissue evidence="1">Leaf</tissue>
    </source>
</reference>